<accession>A0A154PRJ8</accession>
<reference evidence="1 2" key="1">
    <citation type="submission" date="2015-07" db="EMBL/GenBank/DDBJ databases">
        <title>The genome of Dufourea novaeangliae.</title>
        <authorList>
            <person name="Pan H."/>
            <person name="Kapheim K."/>
        </authorList>
    </citation>
    <scope>NUCLEOTIDE SEQUENCE [LARGE SCALE GENOMIC DNA]</scope>
    <source>
        <strain evidence="1">0120121106</strain>
        <tissue evidence="1">Whole body</tissue>
    </source>
</reference>
<dbReference type="Proteomes" id="UP000076502">
    <property type="component" value="Unassembled WGS sequence"/>
</dbReference>
<name>A0A154PRJ8_DUFNO</name>
<organism evidence="1 2">
    <name type="scientific">Dufourea novaeangliae</name>
    <name type="common">Sweat bee</name>
    <dbReference type="NCBI Taxonomy" id="178035"/>
    <lineage>
        <taxon>Eukaryota</taxon>
        <taxon>Metazoa</taxon>
        <taxon>Ecdysozoa</taxon>
        <taxon>Arthropoda</taxon>
        <taxon>Hexapoda</taxon>
        <taxon>Insecta</taxon>
        <taxon>Pterygota</taxon>
        <taxon>Neoptera</taxon>
        <taxon>Endopterygota</taxon>
        <taxon>Hymenoptera</taxon>
        <taxon>Apocrita</taxon>
        <taxon>Aculeata</taxon>
        <taxon>Apoidea</taxon>
        <taxon>Anthophila</taxon>
        <taxon>Halictidae</taxon>
        <taxon>Rophitinae</taxon>
        <taxon>Dufourea</taxon>
    </lineage>
</organism>
<gene>
    <name evidence="1" type="ORF">WN55_07029</name>
</gene>
<sequence>MVVYIWHHRAHKTTSKCLKPSTPPRSMLIMQPRQYHPENYQATAQRISASSAKISR</sequence>
<dbReference type="AlphaFoldDB" id="A0A154PRJ8"/>
<proteinExistence type="predicted"/>
<evidence type="ECO:0000313" key="1">
    <source>
        <dbReference type="EMBL" id="KZC14522.1"/>
    </source>
</evidence>
<keyword evidence="2" id="KW-1185">Reference proteome</keyword>
<protein>
    <submittedName>
        <fullName evidence="1">Uncharacterized protein</fullName>
    </submittedName>
</protein>
<dbReference type="EMBL" id="KQ435083">
    <property type="protein sequence ID" value="KZC14522.1"/>
    <property type="molecule type" value="Genomic_DNA"/>
</dbReference>
<evidence type="ECO:0000313" key="2">
    <source>
        <dbReference type="Proteomes" id="UP000076502"/>
    </source>
</evidence>